<dbReference type="Gene3D" id="3.30.750.24">
    <property type="entry name" value="STAS domain"/>
    <property type="match status" value="1"/>
</dbReference>
<gene>
    <name evidence="2" type="ORF">FCL42_04105</name>
</gene>
<keyword evidence="3" id="KW-1185">Reference proteome</keyword>
<evidence type="ECO:0000259" key="1">
    <source>
        <dbReference type="PROSITE" id="PS50801"/>
    </source>
</evidence>
<accession>A0A4U1BRI7</accession>
<evidence type="ECO:0000313" key="3">
    <source>
        <dbReference type="Proteomes" id="UP000305675"/>
    </source>
</evidence>
<sequence>MEDMDASCAEYSFGATLTVAQVSQVKQALSEILARAPSSIYLQSDKIERIDAAGLQLLLSFANQCHQEQRSLQIEPISDCLAQSCRYCGIALSQLSNQP</sequence>
<dbReference type="SUPFAM" id="SSF52091">
    <property type="entry name" value="SpoIIaa-like"/>
    <property type="match status" value="1"/>
</dbReference>
<reference evidence="2 3" key="1">
    <citation type="submission" date="2019-04" db="EMBL/GenBank/DDBJ databases">
        <authorList>
            <person name="Hwang J.C."/>
        </authorList>
    </citation>
    <scope>NUCLEOTIDE SEQUENCE [LARGE SCALE GENOMIC DNA]</scope>
    <source>
        <strain evidence="2 3">IMCC35002</strain>
    </source>
</reference>
<organism evidence="2 3">
    <name type="scientific">Ferrimonas aestuarii</name>
    <dbReference type="NCBI Taxonomy" id="2569539"/>
    <lineage>
        <taxon>Bacteria</taxon>
        <taxon>Pseudomonadati</taxon>
        <taxon>Pseudomonadota</taxon>
        <taxon>Gammaproteobacteria</taxon>
        <taxon>Alteromonadales</taxon>
        <taxon>Ferrimonadaceae</taxon>
        <taxon>Ferrimonas</taxon>
    </lineage>
</organism>
<dbReference type="EMBL" id="SWCJ01000002">
    <property type="protein sequence ID" value="TKB57464.1"/>
    <property type="molecule type" value="Genomic_DNA"/>
</dbReference>
<evidence type="ECO:0000313" key="2">
    <source>
        <dbReference type="EMBL" id="TKB57464.1"/>
    </source>
</evidence>
<feature type="domain" description="STAS" evidence="1">
    <location>
        <begin position="11"/>
        <end position="99"/>
    </location>
</feature>
<dbReference type="RefSeq" id="WP_136862109.1">
    <property type="nucleotide sequence ID" value="NZ_SWCJ01000002.1"/>
</dbReference>
<dbReference type="InterPro" id="IPR058548">
    <property type="entry name" value="MlaB-like_STAS"/>
</dbReference>
<dbReference type="AlphaFoldDB" id="A0A4U1BRI7"/>
<name>A0A4U1BRI7_9GAMM</name>
<dbReference type="InterPro" id="IPR002645">
    <property type="entry name" value="STAS_dom"/>
</dbReference>
<proteinExistence type="predicted"/>
<dbReference type="PROSITE" id="PS50801">
    <property type="entry name" value="STAS"/>
    <property type="match status" value="1"/>
</dbReference>
<protein>
    <submittedName>
        <fullName evidence="2">STAS domain-containing protein</fullName>
    </submittedName>
</protein>
<dbReference type="OrthoDB" id="6198515at2"/>
<dbReference type="InterPro" id="IPR036513">
    <property type="entry name" value="STAS_dom_sf"/>
</dbReference>
<dbReference type="Proteomes" id="UP000305675">
    <property type="component" value="Unassembled WGS sequence"/>
</dbReference>
<comment type="caution">
    <text evidence="2">The sequence shown here is derived from an EMBL/GenBank/DDBJ whole genome shotgun (WGS) entry which is preliminary data.</text>
</comment>
<dbReference type="Pfam" id="PF13466">
    <property type="entry name" value="STAS_2"/>
    <property type="match status" value="1"/>
</dbReference>